<evidence type="ECO:0000256" key="1">
    <source>
        <dbReference type="SAM" id="MobiDB-lite"/>
    </source>
</evidence>
<feature type="compositionally biased region" description="Low complexity" evidence="1">
    <location>
        <begin position="271"/>
        <end position="286"/>
    </location>
</feature>
<evidence type="ECO:0000313" key="3">
    <source>
        <dbReference type="Proteomes" id="UP000006911"/>
    </source>
</evidence>
<feature type="compositionally biased region" description="Polar residues" evidence="1">
    <location>
        <begin position="30"/>
        <end position="41"/>
    </location>
</feature>
<reference evidence="2 3" key="1">
    <citation type="journal article" date="2010" name="Nature">
        <title>Perigord black truffle genome uncovers evolutionary origins and mechanisms of symbiosis.</title>
        <authorList>
            <person name="Martin F."/>
            <person name="Kohler A."/>
            <person name="Murat C."/>
            <person name="Balestrini R."/>
            <person name="Coutinho P.M."/>
            <person name="Jaillon O."/>
            <person name="Montanini B."/>
            <person name="Morin E."/>
            <person name="Noel B."/>
            <person name="Percudani R."/>
            <person name="Porcel B."/>
            <person name="Rubini A."/>
            <person name="Amicucci A."/>
            <person name="Amselem J."/>
            <person name="Anthouard V."/>
            <person name="Arcioni S."/>
            <person name="Artiguenave F."/>
            <person name="Aury J.M."/>
            <person name="Ballario P."/>
            <person name="Bolchi A."/>
            <person name="Brenna A."/>
            <person name="Brun A."/>
            <person name="Buee M."/>
            <person name="Cantarel B."/>
            <person name="Chevalier G."/>
            <person name="Couloux A."/>
            <person name="Da Silva C."/>
            <person name="Denoeud F."/>
            <person name="Duplessis S."/>
            <person name="Ghignone S."/>
            <person name="Hilselberger B."/>
            <person name="Iotti M."/>
            <person name="Marcais B."/>
            <person name="Mello A."/>
            <person name="Miranda M."/>
            <person name="Pacioni G."/>
            <person name="Quesneville H."/>
            <person name="Riccioni C."/>
            <person name="Ruotolo R."/>
            <person name="Splivallo R."/>
            <person name="Stocchi V."/>
            <person name="Tisserant E."/>
            <person name="Viscomi A.R."/>
            <person name="Zambonelli A."/>
            <person name="Zampieri E."/>
            <person name="Henrissat B."/>
            <person name="Lebrun M.H."/>
            <person name="Paolocci F."/>
            <person name="Bonfante P."/>
            <person name="Ottonello S."/>
            <person name="Wincker P."/>
        </authorList>
    </citation>
    <scope>NUCLEOTIDE SEQUENCE [LARGE SCALE GENOMIC DNA]</scope>
    <source>
        <strain evidence="2 3">Mel28</strain>
    </source>
</reference>
<dbReference type="OMA" id="WKDECAG"/>
<protein>
    <submittedName>
        <fullName evidence="2">(Perigord truffle) hypothetical protein</fullName>
    </submittedName>
</protein>
<dbReference type="Proteomes" id="UP000006911">
    <property type="component" value="Unassembled WGS sequence"/>
</dbReference>
<feature type="compositionally biased region" description="Basic and acidic residues" evidence="1">
    <location>
        <begin position="136"/>
        <end position="150"/>
    </location>
</feature>
<dbReference type="RefSeq" id="XP_002836689.1">
    <property type="nucleotide sequence ID" value="XM_002836643.1"/>
</dbReference>
<sequence>MPLPVPSPSRLPRHSGNSSPPTVTIRRVSPPTSRPGSSSKSKMMPFSASGNPRLSPPRPVSMINTASGSGSVNLVPEAIEDSSRMPPPPAPNGGRTMSMRSNISNSSSGSKGKSKKSDEPKKHKGLGKMLSLRSHNKPDSPEKKKGDESSSRLGRAMSMTFRSSKGGDSEKDKDKEKKSAESKGILGRTMSLRTHKSSIGSGAKTDPSATTAPNGPAKAGRLRPNSVYNNSTSSLSKLGAEPISSATASAARRPTTGSIPVAPVKAHRRSASTVSTASVTPSSNSRPGTATKNNTTPPAGNSKRPPFSSFSQEYPQPAPSGPSPRSRILPPPPLDTQTIHQQAQLLQLLTLHSSSGQVYQELIASATTTLKSRFEQLSARHYDVRETSIKRQNRANLDSLALVVNTGSTIPTKRRQTIRSPEELVQAFSEGIKRTDALKTGEFRKLSATFGEWISGYNSSATGREKWVDGIGENWRYDCDTVERKLQSALKGIEGVRELFGTLGDDDAVKTTVQRVAEGYALLAGGMLEEVEIMRKMECEVVMKERRTLRARVENIMVGEVRAKEMGVWVR</sequence>
<dbReference type="EMBL" id="FN430048">
    <property type="protein sequence ID" value="CAZ80880.1"/>
    <property type="molecule type" value="Genomic_DNA"/>
</dbReference>
<dbReference type="HOGENOM" id="CLU_477507_0_0_1"/>
<dbReference type="KEGG" id="tml:GSTUM_00003033001"/>
<dbReference type="eggNOG" id="ENOG502S23J">
    <property type="taxonomic scope" value="Eukaryota"/>
</dbReference>
<feature type="compositionally biased region" description="Polar residues" evidence="1">
    <location>
        <begin position="226"/>
        <end position="236"/>
    </location>
</feature>
<accession>D5G8N7</accession>
<feature type="compositionally biased region" description="Polar residues" evidence="1">
    <location>
        <begin position="62"/>
        <end position="72"/>
    </location>
</feature>
<name>D5G8N7_TUBMM</name>
<dbReference type="InParanoid" id="D5G8N7"/>
<feature type="compositionally biased region" description="Low complexity" evidence="1">
    <location>
        <begin position="244"/>
        <end position="258"/>
    </location>
</feature>
<feature type="compositionally biased region" description="Basic and acidic residues" evidence="1">
    <location>
        <begin position="165"/>
        <end position="181"/>
    </location>
</feature>
<feature type="compositionally biased region" description="Polar residues" evidence="1">
    <location>
        <begin position="287"/>
        <end position="299"/>
    </location>
</feature>
<dbReference type="GeneID" id="9186248"/>
<proteinExistence type="predicted"/>
<feature type="region of interest" description="Disordered" evidence="1">
    <location>
        <begin position="1"/>
        <end position="335"/>
    </location>
</feature>
<keyword evidence="3" id="KW-1185">Reference proteome</keyword>
<gene>
    <name evidence="2" type="ORF">GSTUM_00003033001</name>
</gene>
<organism evidence="2 3">
    <name type="scientific">Tuber melanosporum (strain Mel28)</name>
    <name type="common">Perigord black truffle</name>
    <dbReference type="NCBI Taxonomy" id="656061"/>
    <lineage>
        <taxon>Eukaryota</taxon>
        <taxon>Fungi</taxon>
        <taxon>Dikarya</taxon>
        <taxon>Ascomycota</taxon>
        <taxon>Pezizomycotina</taxon>
        <taxon>Pezizomycetes</taxon>
        <taxon>Pezizales</taxon>
        <taxon>Tuberaceae</taxon>
        <taxon>Tuber</taxon>
    </lineage>
</organism>
<dbReference type="AlphaFoldDB" id="D5G8N7"/>
<dbReference type="STRING" id="656061.D5G8N7"/>
<evidence type="ECO:0000313" key="2">
    <source>
        <dbReference type="EMBL" id="CAZ80880.1"/>
    </source>
</evidence>